<dbReference type="Proteomes" id="UP001596087">
    <property type="component" value="Unassembled WGS sequence"/>
</dbReference>
<dbReference type="EMBL" id="JBHSKD010000019">
    <property type="protein sequence ID" value="MFC5178097.1"/>
    <property type="molecule type" value="Genomic_DNA"/>
</dbReference>
<evidence type="ECO:0000313" key="2">
    <source>
        <dbReference type="Proteomes" id="UP001596087"/>
    </source>
</evidence>
<organism evidence="1 2">
    <name type="scientific">Nocardioides taihuensis</name>
    <dbReference type="NCBI Taxonomy" id="1835606"/>
    <lineage>
        <taxon>Bacteria</taxon>
        <taxon>Bacillati</taxon>
        <taxon>Actinomycetota</taxon>
        <taxon>Actinomycetes</taxon>
        <taxon>Propionibacteriales</taxon>
        <taxon>Nocardioidaceae</taxon>
        <taxon>Nocardioides</taxon>
    </lineage>
</organism>
<name>A0ABW0BMC6_9ACTN</name>
<comment type="caution">
    <text evidence="1">The sequence shown here is derived from an EMBL/GenBank/DDBJ whole genome shotgun (WGS) entry which is preliminary data.</text>
</comment>
<sequence length="424" mass="42538">MSTLTVPQVRGWRPEALDVAAGSVCEAADVVDREARAVGRSLEQALTEAGGAWALAAAERAADEARTGARLADALDHARAALRTGAGDIGHARQRLLDTIAGAEAQGFTVGDDGSVTAPTLPPVMSSPEVAAAAAASRNAEQQRLDDRAGALASDIGGALTAVATADATTATALGDIDFPQTLESAVEAYLQRAVTSRDLLGALGTAGGAVALGLTLKKAVGLFGRSTSFLTFLRASSAPLTDYRTFLRNLGASDDALRTFANGAENGGFARFLLGSRAATIAGKAFLPLTVATGAMDAVTGGGYDGARGWATRGFGLAGAAGGGALLASSAGLIALGPVGAGIAGAAVLGYGAWTLGSYVYDHWDDIERFGSHAVEWTGDRLSDAYDGASAAVDWAGDRLSDAGDALADAGASTLHTVSFGLL</sequence>
<evidence type="ECO:0000313" key="1">
    <source>
        <dbReference type="EMBL" id="MFC5178097.1"/>
    </source>
</evidence>
<accession>A0ABW0BMC6</accession>
<keyword evidence="2" id="KW-1185">Reference proteome</keyword>
<protein>
    <recommendedName>
        <fullName evidence="3">WXG100 family type VII secretion target</fullName>
    </recommendedName>
</protein>
<reference evidence="2" key="1">
    <citation type="journal article" date="2019" name="Int. J. Syst. Evol. Microbiol.">
        <title>The Global Catalogue of Microorganisms (GCM) 10K type strain sequencing project: providing services to taxonomists for standard genome sequencing and annotation.</title>
        <authorList>
            <consortium name="The Broad Institute Genomics Platform"/>
            <consortium name="The Broad Institute Genome Sequencing Center for Infectious Disease"/>
            <person name="Wu L."/>
            <person name="Ma J."/>
        </authorList>
    </citation>
    <scope>NUCLEOTIDE SEQUENCE [LARGE SCALE GENOMIC DNA]</scope>
    <source>
        <strain evidence="2">DFY41</strain>
    </source>
</reference>
<dbReference type="RefSeq" id="WP_378591630.1">
    <property type="nucleotide sequence ID" value="NZ_JBHSKD010000019.1"/>
</dbReference>
<evidence type="ECO:0008006" key="3">
    <source>
        <dbReference type="Google" id="ProtNLM"/>
    </source>
</evidence>
<gene>
    <name evidence="1" type="ORF">ACFPGP_15550</name>
</gene>
<proteinExistence type="predicted"/>